<sequence>MIANPVKTLIRNISLAKTEKDLRLVFMDGAGAIFHSHHWSISLRDGAGNLAQVDLKGLPDSFLDYYIQYGMEIDPLRAYVLAHHAPVHEQVLFTEARWKRSDLYLHGCGKQFDHEHAMTGAIVGSGQIIGLVNFARTRGTPAFDRQDLADLSAICAHLSVSLAMLRSQPKPFISDVFTKLTPREQQIAELVAQGLTNAEIGAQLWITQNTVKQSLKRIFCKLNVSARTELVAKLFR</sequence>
<dbReference type="GO" id="GO:0006355">
    <property type="term" value="P:regulation of DNA-templated transcription"/>
    <property type="evidence" value="ECO:0007669"/>
    <property type="project" value="InterPro"/>
</dbReference>
<accession>A0AAW9PTP0</accession>
<name>A0AAW9PTP0_9CYAN</name>
<dbReference type="CDD" id="cd06170">
    <property type="entry name" value="LuxR_C_like"/>
    <property type="match status" value="1"/>
</dbReference>
<feature type="domain" description="HTH luxR-type" evidence="4">
    <location>
        <begin position="173"/>
        <end position="236"/>
    </location>
</feature>
<evidence type="ECO:0000256" key="3">
    <source>
        <dbReference type="ARBA" id="ARBA00023163"/>
    </source>
</evidence>
<reference evidence="5" key="1">
    <citation type="submission" date="2024-01" db="EMBL/GenBank/DDBJ databases">
        <title>Bank of Algae and Cyanobacteria of the Azores (BACA) strain genomes.</title>
        <authorList>
            <person name="Luz R."/>
            <person name="Cordeiro R."/>
            <person name="Fonseca A."/>
            <person name="Goncalves V."/>
        </authorList>
    </citation>
    <scope>NUCLEOTIDE SEQUENCE</scope>
    <source>
        <strain evidence="5">BACA0141</strain>
    </source>
</reference>
<dbReference type="InterPro" id="IPR029016">
    <property type="entry name" value="GAF-like_dom_sf"/>
</dbReference>
<evidence type="ECO:0000259" key="4">
    <source>
        <dbReference type="PROSITE" id="PS50043"/>
    </source>
</evidence>
<dbReference type="PROSITE" id="PS00622">
    <property type="entry name" value="HTH_LUXR_1"/>
    <property type="match status" value="1"/>
</dbReference>
<dbReference type="RefSeq" id="WP_330482145.1">
    <property type="nucleotide sequence ID" value="NZ_JAZBJZ010000007.1"/>
</dbReference>
<gene>
    <name evidence="5" type="ORF">V2H45_03055</name>
</gene>
<dbReference type="PANTHER" id="PTHR44688">
    <property type="entry name" value="DNA-BINDING TRANSCRIPTIONAL ACTIVATOR DEVR_DOSR"/>
    <property type="match status" value="1"/>
</dbReference>
<comment type="caution">
    <text evidence="5">The sequence shown here is derived from an EMBL/GenBank/DDBJ whole genome shotgun (WGS) entry which is preliminary data.</text>
</comment>
<dbReference type="Gene3D" id="1.10.10.10">
    <property type="entry name" value="Winged helix-like DNA-binding domain superfamily/Winged helix DNA-binding domain"/>
    <property type="match status" value="1"/>
</dbReference>
<keyword evidence="2" id="KW-0238">DNA-binding</keyword>
<dbReference type="PANTHER" id="PTHR44688:SF16">
    <property type="entry name" value="DNA-BINDING TRANSCRIPTIONAL ACTIVATOR DEVR_DOSR"/>
    <property type="match status" value="1"/>
</dbReference>
<dbReference type="Pfam" id="PF00196">
    <property type="entry name" value="GerE"/>
    <property type="match status" value="1"/>
</dbReference>
<dbReference type="GO" id="GO:0003677">
    <property type="term" value="F:DNA binding"/>
    <property type="evidence" value="ECO:0007669"/>
    <property type="project" value="UniProtKB-KW"/>
</dbReference>
<evidence type="ECO:0000256" key="1">
    <source>
        <dbReference type="ARBA" id="ARBA00023015"/>
    </source>
</evidence>
<dbReference type="PROSITE" id="PS50043">
    <property type="entry name" value="HTH_LUXR_2"/>
    <property type="match status" value="1"/>
</dbReference>
<dbReference type="SMART" id="SM00421">
    <property type="entry name" value="HTH_LUXR"/>
    <property type="match status" value="1"/>
</dbReference>
<protein>
    <submittedName>
        <fullName evidence="5">LuxR C-terminal-related transcriptional regulator</fullName>
    </submittedName>
</protein>
<evidence type="ECO:0000313" key="5">
    <source>
        <dbReference type="EMBL" id="MEE3715721.1"/>
    </source>
</evidence>
<dbReference type="InterPro" id="IPR036388">
    <property type="entry name" value="WH-like_DNA-bd_sf"/>
</dbReference>
<keyword evidence="6" id="KW-1185">Reference proteome</keyword>
<keyword evidence="3" id="KW-0804">Transcription</keyword>
<evidence type="ECO:0000256" key="2">
    <source>
        <dbReference type="ARBA" id="ARBA00023125"/>
    </source>
</evidence>
<organism evidence="5 6">
    <name type="scientific">Tumidithrix elongata BACA0141</name>
    <dbReference type="NCBI Taxonomy" id="2716417"/>
    <lineage>
        <taxon>Bacteria</taxon>
        <taxon>Bacillati</taxon>
        <taxon>Cyanobacteriota</taxon>
        <taxon>Cyanophyceae</taxon>
        <taxon>Pseudanabaenales</taxon>
        <taxon>Pseudanabaenaceae</taxon>
        <taxon>Tumidithrix</taxon>
        <taxon>Tumidithrix elongata</taxon>
    </lineage>
</organism>
<evidence type="ECO:0000313" key="6">
    <source>
        <dbReference type="Proteomes" id="UP001333818"/>
    </source>
</evidence>
<keyword evidence="1" id="KW-0805">Transcription regulation</keyword>
<proteinExistence type="predicted"/>
<dbReference type="InterPro" id="IPR000792">
    <property type="entry name" value="Tscrpt_reg_LuxR_C"/>
</dbReference>
<dbReference type="SUPFAM" id="SSF55781">
    <property type="entry name" value="GAF domain-like"/>
    <property type="match status" value="1"/>
</dbReference>
<dbReference type="Gene3D" id="3.30.450.40">
    <property type="match status" value="1"/>
</dbReference>
<dbReference type="SUPFAM" id="SSF46894">
    <property type="entry name" value="C-terminal effector domain of the bipartite response regulators"/>
    <property type="match status" value="1"/>
</dbReference>
<dbReference type="Proteomes" id="UP001333818">
    <property type="component" value="Unassembled WGS sequence"/>
</dbReference>
<dbReference type="EMBL" id="JAZBJZ010000007">
    <property type="protein sequence ID" value="MEE3715721.1"/>
    <property type="molecule type" value="Genomic_DNA"/>
</dbReference>
<dbReference type="PRINTS" id="PR00038">
    <property type="entry name" value="HTHLUXR"/>
</dbReference>
<dbReference type="InterPro" id="IPR016032">
    <property type="entry name" value="Sig_transdc_resp-reg_C-effctor"/>
</dbReference>
<dbReference type="AlphaFoldDB" id="A0AAW9PTP0"/>